<dbReference type="AlphaFoldDB" id="A0A3B0BQ80"/>
<dbReference type="InterPro" id="IPR006528">
    <property type="entry name" value="Phage_head_morphogenesis_dom"/>
</dbReference>
<reference evidence="2 3" key="1">
    <citation type="journal article" date="2007" name="Int. J. Syst. Evol. Microbiol.">
        <title>Paenibacillus ginsengarvi sp. nov., isolated from soil from ginseng cultivation.</title>
        <authorList>
            <person name="Yoon M.H."/>
            <person name="Ten L.N."/>
            <person name="Im W.T."/>
        </authorList>
    </citation>
    <scope>NUCLEOTIDE SEQUENCE [LARGE SCALE GENOMIC DNA]</scope>
    <source>
        <strain evidence="2 3">KCTC 13059</strain>
    </source>
</reference>
<dbReference type="EMBL" id="RBAH01000023">
    <property type="protein sequence ID" value="RKN75012.1"/>
    <property type="molecule type" value="Genomic_DNA"/>
</dbReference>
<comment type="caution">
    <text evidence="2">The sequence shown here is derived from an EMBL/GenBank/DDBJ whole genome shotgun (WGS) entry which is preliminary data.</text>
</comment>
<evidence type="ECO:0000313" key="2">
    <source>
        <dbReference type="EMBL" id="RKN75012.1"/>
    </source>
</evidence>
<sequence length="275" mass="31196">MADLWAPRRRIEQAYRRSVIRTMEDLKGLLVGLDDPFDIVWAIKRYAGSKAFLRLSEAAAERMVTHLFSDAGRTWRQAARKNSRGRQLYELLQTQMKGPMGSIVLAQIRSNAEIIRTLPLSISEQVNAHVLQGTLAGLRASVIAEQIKAFFPDVTKAKAGLIARTETSKTQTALTQARSELLGLDWYIWRTSKDSRVRDSHKLMDGVLIKWAAPPSPEKLEGADRTYGNYHAGCIFNCRCYPEPVIDLDLIQWPALVYHGGSLRRMTRRQFERIA</sequence>
<protein>
    <submittedName>
        <fullName evidence="2">Phage head morphogenesis protein</fullName>
    </submittedName>
</protein>
<name>A0A3B0BQ80_9BACL</name>
<gene>
    <name evidence="2" type="ORF">D7M11_26100</name>
</gene>
<feature type="domain" description="Phage head morphogenesis" evidence="1">
    <location>
        <begin position="125"/>
        <end position="240"/>
    </location>
</feature>
<dbReference type="Pfam" id="PF04233">
    <property type="entry name" value="Phage_Mu_F"/>
    <property type="match status" value="1"/>
</dbReference>
<evidence type="ECO:0000259" key="1">
    <source>
        <dbReference type="Pfam" id="PF04233"/>
    </source>
</evidence>
<dbReference type="NCBIfam" id="TIGR01641">
    <property type="entry name" value="phageSPP1_gp7"/>
    <property type="match status" value="1"/>
</dbReference>
<organism evidence="2 3">
    <name type="scientific">Paenibacillus ginsengarvi</name>
    <dbReference type="NCBI Taxonomy" id="400777"/>
    <lineage>
        <taxon>Bacteria</taxon>
        <taxon>Bacillati</taxon>
        <taxon>Bacillota</taxon>
        <taxon>Bacilli</taxon>
        <taxon>Bacillales</taxon>
        <taxon>Paenibacillaceae</taxon>
        <taxon>Paenibacillus</taxon>
    </lineage>
</organism>
<proteinExistence type="predicted"/>
<keyword evidence="3" id="KW-1185">Reference proteome</keyword>
<accession>A0A3B0BQ80</accession>
<evidence type="ECO:0000313" key="3">
    <source>
        <dbReference type="Proteomes" id="UP000282311"/>
    </source>
</evidence>
<dbReference type="Proteomes" id="UP000282311">
    <property type="component" value="Unassembled WGS sequence"/>
</dbReference>
<dbReference type="OrthoDB" id="9151105at2"/>